<evidence type="ECO:0000256" key="4">
    <source>
        <dbReference type="ARBA" id="ARBA00022989"/>
    </source>
</evidence>
<keyword evidence="3" id="KW-0735">Signal-anchor</keyword>
<evidence type="ECO:0000259" key="7">
    <source>
        <dbReference type="Pfam" id="PF03816"/>
    </source>
</evidence>
<feature type="domain" description="Cell envelope-related transcriptional attenuator" evidence="7">
    <location>
        <begin position="95"/>
        <end position="244"/>
    </location>
</feature>
<organism evidence="8 9">
    <name type="scientific">Alteribacillus persepolensis</name>
    <dbReference type="NCBI Taxonomy" id="568899"/>
    <lineage>
        <taxon>Bacteria</taxon>
        <taxon>Bacillati</taxon>
        <taxon>Bacillota</taxon>
        <taxon>Bacilli</taxon>
        <taxon>Bacillales</taxon>
        <taxon>Bacillaceae</taxon>
        <taxon>Alteribacillus</taxon>
    </lineage>
</organism>
<sequence>MGTDVTNTRLRRHRRRRRRRILRAFMFLGLVSFLVFGGAVGYFVWKLNDVAADTQESLERGEKSEKRAEAVDPKQDNFSVLFLGLDDRSGELDGRTDAMVLATFNKDKESIKITSIPRDSLVSIPEYGDDKITHAHAFGGTDLAIETVEELFDIPVDYYVKLNFDAFIEIVNALDGVTVDVPFGFTEQDSEGNQDAITIEEGEQELNGEEALAYARMRKQDPRGDLGRGERQQQIIKAIIRESASISSIHNYDDVLRSLEEHMKMNFTFGNLISLHRYANSISDIETLQLQGNHLNLDSGYYYQLDEQSTQDIAQELKTHLDIEKDEDNALNARNDANQQTQPSTP</sequence>
<dbReference type="Pfam" id="PF03816">
    <property type="entry name" value="LytR_cpsA_psr"/>
    <property type="match status" value="1"/>
</dbReference>
<dbReference type="NCBIfam" id="TIGR00350">
    <property type="entry name" value="lytR_cpsA_psr"/>
    <property type="match status" value="1"/>
</dbReference>
<evidence type="ECO:0000313" key="8">
    <source>
        <dbReference type="EMBL" id="SDH19139.1"/>
    </source>
</evidence>
<dbReference type="OrthoDB" id="27330at2"/>
<protein>
    <submittedName>
        <fullName evidence="8">Transcriptional attenuator, LytR family</fullName>
    </submittedName>
</protein>
<accession>A0A1G8AE14</accession>
<dbReference type="GO" id="GO:0071555">
    <property type="term" value="P:cell wall organization"/>
    <property type="evidence" value="ECO:0007669"/>
    <property type="project" value="UniProtKB-KW"/>
</dbReference>
<dbReference type="Gene3D" id="3.40.630.190">
    <property type="entry name" value="LCP protein"/>
    <property type="match status" value="1"/>
</dbReference>
<dbReference type="EMBL" id="FNDK01000002">
    <property type="protein sequence ID" value="SDH19139.1"/>
    <property type="molecule type" value="Genomic_DNA"/>
</dbReference>
<name>A0A1G8AE14_9BACI</name>
<proteinExistence type="inferred from homology"/>
<dbReference type="STRING" id="568899.SAMN05192534_102122"/>
<comment type="similarity">
    <text evidence="1">Belongs to the LytR/CpsA/Psr (LCP) family.</text>
</comment>
<dbReference type="InterPro" id="IPR004474">
    <property type="entry name" value="LytR_CpsA_psr"/>
</dbReference>
<dbReference type="PANTHER" id="PTHR33392:SF3">
    <property type="entry name" value="POLYISOPRENYL-TEICHOIC ACID--PEPTIDOGLYCAN TEICHOIC ACID TRANSFERASE TAGT"/>
    <property type="match status" value="1"/>
</dbReference>
<reference evidence="8 9" key="1">
    <citation type="submission" date="2016-10" db="EMBL/GenBank/DDBJ databases">
        <authorList>
            <person name="de Groot N.N."/>
        </authorList>
    </citation>
    <scope>NUCLEOTIDE SEQUENCE [LARGE SCALE GENOMIC DNA]</scope>
    <source>
        <strain evidence="8 9">DSM 21632</strain>
    </source>
</reference>
<evidence type="ECO:0000256" key="5">
    <source>
        <dbReference type="SAM" id="MobiDB-lite"/>
    </source>
</evidence>
<feature type="region of interest" description="Disordered" evidence="5">
    <location>
        <begin position="326"/>
        <end position="346"/>
    </location>
</feature>
<evidence type="ECO:0000256" key="6">
    <source>
        <dbReference type="SAM" id="Phobius"/>
    </source>
</evidence>
<feature type="transmembrane region" description="Helical" evidence="6">
    <location>
        <begin position="21"/>
        <end position="45"/>
    </location>
</feature>
<dbReference type="PANTHER" id="PTHR33392">
    <property type="entry name" value="POLYISOPRENYL-TEICHOIC ACID--PEPTIDOGLYCAN TEICHOIC ACID TRANSFERASE TAGU"/>
    <property type="match status" value="1"/>
</dbReference>
<dbReference type="AlphaFoldDB" id="A0A1G8AE14"/>
<keyword evidence="2 6" id="KW-0812">Transmembrane</keyword>
<dbReference type="RefSeq" id="WP_091271384.1">
    <property type="nucleotide sequence ID" value="NZ_FNDK01000002.1"/>
</dbReference>
<evidence type="ECO:0000313" key="9">
    <source>
        <dbReference type="Proteomes" id="UP000199163"/>
    </source>
</evidence>
<keyword evidence="4 6" id="KW-1133">Transmembrane helix</keyword>
<keyword evidence="6" id="KW-0472">Membrane</keyword>
<keyword evidence="9" id="KW-1185">Reference proteome</keyword>
<dbReference type="Proteomes" id="UP000199163">
    <property type="component" value="Unassembled WGS sequence"/>
</dbReference>
<gene>
    <name evidence="8" type="ORF">SAMN05192534_102122</name>
</gene>
<evidence type="ECO:0000256" key="2">
    <source>
        <dbReference type="ARBA" id="ARBA00022692"/>
    </source>
</evidence>
<evidence type="ECO:0000256" key="3">
    <source>
        <dbReference type="ARBA" id="ARBA00022968"/>
    </source>
</evidence>
<dbReference type="InterPro" id="IPR050922">
    <property type="entry name" value="LytR/CpsA/Psr_CW_biosynth"/>
</dbReference>
<feature type="compositionally biased region" description="Polar residues" evidence="5">
    <location>
        <begin position="335"/>
        <end position="346"/>
    </location>
</feature>
<evidence type="ECO:0000256" key="1">
    <source>
        <dbReference type="ARBA" id="ARBA00006068"/>
    </source>
</evidence>